<organism evidence="1 2">
    <name type="scientific">Mya arenaria</name>
    <name type="common">Soft-shell clam</name>
    <dbReference type="NCBI Taxonomy" id="6604"/>
    <lineage>
        <taxon>Eukaryota</taxon>
        <taxon>Metazoa</taxon>
        <taxon>Spiralia</taxon>
        <taxon>Lophotrochozoa</taxon>
        <taxon>Mollusca</taxon>
        <taxon>Bivalvia</taxon>
        <taxon>Autobranchia</taxon>
        <taxon>Heteroconchia</taxon>
        <taxon>Euheterodonta</taxon>
        <taxon>Imparidentia</taxon>
        <taxon>Neoheterodontei</taxon>
        <taxon>Myida</taxon>
        <taxon>Myoidea</taxon>
        <taxon>Myidae</taxon>
        <taxon>Mya</taxon>
    </lineage>
</organism>
<name>A0ABY7EV90_MYAAR</name>
<gene>
    <name evidence="1" type="ORF">MAR_003970</name>
</gene>
<accession>A0ABY7EV90</accession>
<dbReference type="PANTHER" id="PTHR16897:SF2">
    <property type="entry name" value="OS03G0226600 PROTEIN"/>
    <property type="match status" value="1"/>
</dbReference>
<proteinExistence type="predicted"/>
<dbReference type="Proteomes" id="UP001164746">
    <property type="component" value="Chromosome 9"/>
</dbReference>
<evidence type="ECO:0000313" key="2">
    <source>
        <dbReference type="Proteomes" id="UP001164746"/>
    </source>
</evidence>
<evidence type="ECO:0008006" key="3">
    <source>
        <dbReference type="Google" id="ProtNLM"/>
    </source>
</evidence>
<keyword evidence="2" id="KW-1185">Reference proteome</keyword>
<dbReference type="PANTHER" id="PTHR16897">
    <property type="entry name" value="OS10G0105400 PROTEIN"/>
    <property type="match status" value="1"/>
</dbReference>
<reference evidence="1" key="1">
    <citation type="submission" date="2022-11" db="EMBL/GenBank/DDBJ databases">
        <title>Centuries of genome instability and evolution in soft-shell clam transmissible cancer (bioRxiv).</title>
        <authorList>
            <person name="Hart S.F.M."/>
            <person name="Yonemitsu M.A."/>
            <person name="Giersch R.M."/>
            <person name="Beal B.F."/>
            <person name="Arriagada G."/>
            <person name="Davis B.W."/>
            <person name="Ostrander E.A."/>
            <person name="Goff S.P."/>
            <person name="Metzger M.J."/>
        </authorList>
    </citation>
    <scope>NUCLEOTIDE SEQUENCE</scope>
    <source>
        <strain evidence="1">MELC-2E11</strain>
        <tissue evidence="1">Siphon/mantle</tissue>
    </source>
</reference>
<protein>
    <recommendedName>
        <fullName evidence="3">Fibronectin type-III domain-containing protein</fullName>
    </recommendedName>
</protein>
<evidence type="ECO:0000313" key="1">
    <source>
        <dbReference type="EMBL" id="WAR13865.1"/>
    </source>
</evidence>
<sequence length="489" mass="55127">MHNKLLNPVTPAQFNLIPTDSVYEQNKGLLPVSGTTNVDGIIQFNLNWLRFDRFGFKGSDEQAVQNFTRQRTCKSLNMSDGDTFVFHVNAIDIVNNSLVRNRTVFIDRTIPNVNNIYLVKNGEHMLFVHDSTELSTMLLYFEAFDIHSGVQNVLWKLETSDRSLTLGDGAIGAVTLDSVTTDVDDFLIALPNKKLEEDATISDFLCRNLQRHSTTDFIFVPHDNFALSFECKEDISQIDDFYVGMSTSRGKQAMPDLVDFRSTNRRKKFIYRHAAIGSDEPFFIVIKAVNKASVAAYVTFGPMIIDETPPYATDKPSVTVKGDFIFVEWANSTFVDDEQKSPVDQIFIQFAHDYAGFQTKSVSDEVVIDRSPPAIGKLILNNQLLNNNTLIATFDIHVELVDFTDYESGIDGFEVYISTKPDTVDISSMRRFNENTFDISLRSSLFLEGVEYYIHAQAINRAGLSSAFSTAKFQVDRTPPEGGHIRNPE</sequence>
<dbReference type="EMBL" id="CP111020">
    <property type="protein sequence ID" value="WAR13865.1"/>
    <property type="molecule type" value="Genomic_DNA"/>
</dbReference>